<dbReference type="AlphaFoldDB" id="A0A0F7KF49"/>
<evidence type="ECO:0000313" key="2">
    <source>
        <dbReference type="Proteomes" id="UP000034156"/>
    </source>
</evidence>
<reference evidence="2" key="1">
    <citation type="submission" date="2015-05" db="EMBL/GenBank/DDBJ databases">
        <title>Draft genome of Nitrosomonas communis strain Nm2.</title>
        <authorList>
            <person name="Kozlowski J.A."/>
            <person name="Kits K.D."/>
            <person name="Stein L.Y."/>
        </authorList>
    </citation>
    <scope>NUCLEOTIDE SEQUENCE [LARGE SCALE GENOMIC DNA]</scope>
    <source>
        <strain evidence="2">Nm2</strain>
    </source>
</reference>
<name>A0A0F7KF49_9PROT</name>
<protein>
    <submittedName>
        <fullName evidence="1">Uncharacterized protein</fullName>
    </submittedName>
</protein>
<organism evidence="1 2">
    <name type="scientific">Nitrosomonas communis</name>
    <dbReference type="NCBI Taxonomy" id="44574"/>
    <lineage>
        <taxon>Bacteria</taxon>
        <taxon>Pseudomonadati</taxon>
        <taxon>Pseudomonadota</taxon>
        <taxon>Betaproteobacteria</taxon>
        <taxon>Nitrosomonadales</taxon>
        <taxon>Nitrosomonadaceae</taxon>
        <taxon>Nitrosomonas</taxon>
    </lineage>
</organism>
<sequence length="84" mass="9808">MANWARVVVRVPWIASFFIVELNLFPERLVPERLKNIQIQHCLLPTGNKFVSLDYLSEIWIAPAWHAIHRVVQIMGYRSQPAVL</sequence>
<accession>A0A0F7KF49</accession>
<dbReference type="Proteomes" id="UP000034156">
    <property type="component" value="Chromosome"/>
</dbReference>
<dbReference type="EMBL" id="CP011451">
    <property type="protein sequence ID" value="AKH38141.1"/>
    <property type="molecule type" value="Genomic_DNA"/>
</dbReference>
<keyword evidence="2" id="KW-1185">Reference proteome</keyword>
<proteinExistence type="predicted"/>
<dbReference type="KEGG" id="nco:AAW31_10520"/>
<gene>
    <name evidence="1" type="ORF">AAW31_10520</name>
</gene>
<dbReference type="PATRIC" id="fig|44574.3.peg.2562"/>
<reference evidence="1 2" key="2">
    <citation type="journal article" date="2016" name="Genome Announc.">
        <title>Genome Sequence of Nitrosomonas communis Strain Nm2, a Mesophilic Ammonia-Oxidizing Bacterium Isolated from Mediterranean Soil.</title>
        <authorList>
            <person name="Kozlowski J.A."/>
            <person name="Kits K.D."/>
            <person name="Stein L.Y."/>
        </authorList>
    </citation>
    <scope>NUCLEOTIDE SEQUENCE [LARGE SCALE GENOMIC DNA]</scope>
    <source>
        <strain evidence="1 2">Nm2</strain>
    </source>
</reference>
<evidence type="ECO:0000313" key="1">
    <source>
        <dbReference type="EMBL" id="AKH38141.1"/>
    </source>
</evidence>